<evidence type="ECO:0000256" key="2">
    <source>
        <dbReference type="ARBA" id="ARBA00022777"/>
    </source>
</evidence>
<dbReference type="InterPro" id="IPR012074">
    <property type="entry name" value="GAF_ANTAR"/>
</dbReference>
<dbReference type="SMART" id="SM00065">
    <property type="entry name" value="GAF"/>
    <property type="match status" value="1"/>
</dbReference>
<proteinExistence type="predicted"/>
<organism evidence="6 7">
    <name type="scientific">Actinoplanes oblitus</name>
    <dbReference type="NCBI Taxonomy" id="3040509"/>
    <lineage>
        <taxon>Bacteria</taxon>
        <taxon>Bacillati</taxon>
        <taxon>Actinomycetota</taxon>
        <taxon>Actinomycetes</taxon>
        <taxon>Micromonosporales</taxon>
        <taxon>Micromonosporaceae</taxon>
        <taxon>Actinoplanes</taxon>
    </lineage>
</organism>
<evidence type="ECO:0000313" key="6">
    <source>
        <dbReference type="EMBL" id="WIM93017.1"/>
    </source>
</evidence>
<keyword evidence="2" id="KW-0418">Kinase</keyword>
<dbReference type="SUPFAM" id="SSF55781">
    <property type="entry name" value="GAF domain-like"/>
    <property type="match status" value="1"/>
</dbReference>
<dbReference type="Pfam" id="PF13185">
    <property type="entry name" value="GAF_2"/>
    <property type="match status" value="1"/>
</dbReference>
<dbReference type="InterPro" id="IPR036388">
    <property type="entry name" value="WH-like_DNA-bd_sf"/>
</dbReference>
<dbReference type="PIRSF" id="PIRSF036625">
    <property type="entry name" value="GAF_ANTAR"/>
    <property type="match status" value="1"/>
</dbReference>
<name>A0ABY8W6P9_9ACTN</name>
<dbReference type="RefSeq" id="WP_284914225.1">
    <property type="nucleotide sequence ID" value="NZ_CP126980.1"/>
</dbReference>
<dbReference type="SUPFAM" id="SSF52172">
    <property type="entry name" value="CheY-like"/>
    <property type="match status" value="1"/>
</dbReference>
<feature type="domain" description="ANTAR" evidence="5">
    <location>
        <begin position="158"/>
        <end position="219"/>
    </location>
</feature>
<dbReference type="Pfam" id="PF03861">
    <property type="entry name" value="ANTAR"/>
    <property type="match status" value="1"/>
</dbReference>
<evidence type="ECO:0000259" key="5">
    <source>
        <dbReference type="PROSITE" id="PS50921"/>
    </source>
</evidence>
<reference evidence="6 7" key="1">
    <citation type="submission" date="2023-06" db="EMBL/GenBank/DDBJ databases">
        <authorList>
            <person name="Yushchuk O."/>
            <person name="Binda E."/>
            <person name="Ruckert-Reed C."/>
            <person name="Fedorenko V."/>
            <person name="Kalinowski J."/>
            <person name="Marinelli F."/>
        </authorList>
    </citation>
    <scope>NUCLEOTIDE SEQUENCE [LARGE SCALE GENOMIC DNA]</scope>
    <source>
        <strain evidence="6 7">NRRL 3884</strain>
    </source>
</reference>
<gene>
    <name evidence="6" type="ORF">ACTOB_004982</name>
</gene>
<protein>
    <submittedName>
        <fullName evidence="6">GAF and ANTAR domain-containing protein</fullName>
    </submittedName>
</protein>
<dbReference type="InterPro" id="IPR005561">
    <property type="entry name" value="ANTAR"/>
</dbReference>
<sequence>MAGDGLAVALSWAALRWEAAESEQATLEAIVAAALEIVPGAQSAGLVVRRHRRLIPAAATDEVARWLDQVQCDSGRGPCRDAVKEQHGIRLADIAGEQRWPELESRAATLGVHALLALPLEVERGTLGALTLSSKQPGAFDAEAEQVATLFAAHAAVAMSSAQHQDQLSQAVQVRDTVGQAKGILMERFGLTADQAFGLLVRASQHCERSLLQVARELAETIEPGPMNQRRRPQL</sequence>
<dbReference type="PROSITE" id="PS50921">
    <property type="entry name" value="ANTAR"/>
    <property type="match status" value="1"/>
</dbReference>
<keyword evidence="7" id="KW-1185">Reference proteome</keyword>
<evidence type="ECO:0000313" key="7">
    <source>
        <dbReference type="Proteomes" id="UP001240150"/>
    </source>
</evidence>
<dbReference type="Proteomes" id="UP001240150">
    <property type="component" value="Chromosome"/>
</dbReference>
<keyword evidence="1" id="KW-0808">Transferase</keyword>
<accession>A0ABY8W6P9</accession>
<dbReference type="InterPro" id="IPR003018">
    <property type="entry name" value="GAF"/>
</dbReference>
<dbReference type="SMART" id="SM01012">
    <property type="entry name" value="ANTAR"/>
    <property type="match status" value="1"/>
</dbReference>
<keyword evidence="3" id="KW-0805">Transcription regulation</keyword>
<dbReference type="Gene3D" id="1.10.10.10">
    <property type="entry name" value="Winged helix-like DNA-binding domain superfamily/Winged helix DNA-binding domain"/>
    <property type="match status" value="1"/>
</dbReference>
<dbReference type="EMBL" id="CP126980">
    <property type="protein sequence ID" value="WIM93017.1"/>
    <property type="molecule type" value="Genomic_DNA"/>
</dbReference>
<keyword evidence="4" id="KW-0804">Transcription</keyword>
<dbReference type="InterPro" id="IPR029016">
    <property type="entry name" value="GAF-like_dom_sf"/>
</dbReference>
<dbReference type="Gene3D" id="3.30.450.40">
    <property type="match status" value="1"/>
</dbReference>
<dbReference type="InterPro" id="IPR011006">
    <property type="entry name" value="CheY-like_superfamily"/>
</dbReference>
<evidence type="ECO:0000256" key="4">
    <source>
        <dbReference type="ARBA" id="ARBA00023163"/>
    </source>
</evidence>
<evidence type="ECO:0000256" key="1">
    <source>
        <dbReference type="ARBA" id="ARBA00022679"/>
    </source>
</evidence>
<evidence type="ECO:0000256" key="3">
    <source>
        <dbReference type="ARBA" id="ARBA00023015"/>
    </source>
</evidence>